<dbReference type="AlphaFoldDB" id="A0A3P3ZEL3"/>
<evidence type="ECO:0000313" key="1">
    <source>
        <dbReference type="EMBL" id="SYZ68706.1"/>
    </source>
</evidence>
<dbReference type="Proteomes" id="UP000319462">
    <property type="component" value="Chromosome 32"/>
</dbReference>
<name>A0A3P3ZEL3_LEIBR</name>
<sequence length="123" mass="13766">MLLQAVCDWKVSSCFPLFSTSWQLHGMKGVFLTWGLFIDEDTGRLLFNPCCGGSFDQWRSVLLEDILVQYCGVDVTYFFLAQLTLWDYVEQGCRLGGAKLASVCAGNFHSCSVGNSLRDFDVV</sequence>
<protein>
    <submittedName>
        <fullName evidence="1">Hypothetical_protein</fullName>
    </submittedName>
</protein>
<proteinExistence type="predicted"/>
<accession>A0A3P3ZEL3</accession>
<organism evidence="1 2">
    <name type="scientific">Leishmania braziliensis MHOM/BR/75/M2904</name>
    <dbReference type="NCBI Taxonomy" id="420245"/>
    <lineage>
        <taxon>Eukaryota</taxon>
        <taxon>Discoba</taxon>
        <taxon>Euglenozoa</taxon>
        <taxon>Kinetoplastea</taxon>
        <taxon>Metakinetoplastina</taxon>
        <taxon>Trypanosomatida</taxon>
        <taxon>Trypanosomatidae</taxon>
        <taxon>Leishmaniinae</taxon>
        <taxon>Leishmania</taxon>
        <taxon>Leishmania braziliensis species complex</taxon>
    </lineage>
</organism>
<evidence type="ECO:0000313" key="2">
    <source>
        <dbReference type="Proteomes" id="UP000319462"/>
    </source>
</evidence>
<reference evidence="1 2" key="1">
    <citation type="submission" date="2018-09" db="EMBL/GenBank/DDBJ databases">
        <authorList>
            <person name="Peiro R."/>
            <person name="Begona"/>
            <person name="Cbmso G."/>
            <person name="Lopez M."/>
            <person name="Gonzalez S."/>
        </authorList>
    </citation>
    <scope>NUCLEOTIDE SEQUENCE [LARGE SCALE GENOMIC DNA]</scope>
</reference>
<gene>
    <name evidence="1" type="ORF">LBRM2904_32.1930</name>
</gene>
<dbReference type="EMBL" id="LS997631">
    <property type="protein sequence ID" value="SYZ68706.1"/>
    <property type="molecule type" value="Genomic_DNA"/>
</dbReference>